<dbReference type="GO" id="GO:0005524">
    <property type="term" value="F:ATP binding"/>
    <property type="evidence" value="ECO:0007669"/>
    <property type="project" value="UniProtKB-KW"/>
</dbReference>
<dbReference type="KEGG" id="nmx:NMA510612_0467"/>
<evidence type="ECO:0000313" key="7">
    <source>
        <dbReference type="EMBL" id="AHW74772.1"/>
    </source>
</evidence>
<evidence type="ECO:0000256" key="4">
    <source>
        <dbReference type="ARBA" id="ARBA00022840"/>
    </source>
</evidence>
<keyword evidence="3 7" id="KW-0347">Helicase</keyword>
<dbReference type="PANTHER" id="PTHR18934:SF99">
    <property type="entry name" value="ATP-DEPENDENT RNA HELICASE DHX37-RELATED"/>
    <property type="match status" value="1"/>
</dbReference>
<feature type="compositionally biased region" description="Polar residues" evidence="5">
    <location>
        <begin position="497"/>
        <end position="510"/>
    </location>
</feature>
<sequence length="1041" mass="117891">MQNMKNQVRGSGMDARSNPANVSDGLQNSSGHIGTNTRYRLTKLGEQMARLPIDPKIARILLAAKKHDCMAEILMIASALSIQDPRERPLEARDAAAKAHERFTDKQSDFLAYLNIWDSFQRERDKGLSNKQLVQWCRQYFLSHLRMREWRELHHQLAQTAIEMGLTTKEAAFRRLSEIKQLTSSENQGDQDLSAKRKQKQLDKKQHRAQIRAAKEAGYEQIHRALLTGLIANVGMKSPDGNDYTGARGSRFHLFPASALFKAKPKWVMAAELVETTKLYARDVAVIQPEWIEQEAPHLVRYHYFEPHWEQKRGEVVASERVTLYGLTVLPRRPVPYGKVAPEEAREIFIRSALVAQECDLKADFFVHNKKLIKEITELEHKSRKQDVLVDDEALFAFYHERLPDFYTADAVSDGLRPANPQQTAPSYAREERREGKTVAAQTNFSATAANPLPNPLPQEREQSAAASAVSNDLHPANPQQTAPSPVGEGRGEGKTVASQTNFSATTANPLPNPLPQEGEQSAAASAVSNDPKPKKQPAPPKGRLKPLPLADIRTFQAWLKTAKRDNPRLLFLSRDDLMQHAAAHITEEQFPKFWQTADGKFKLSYRFEPHHPLDGVTMTVPLTVLNRLHAPSLEWLVPGMLREKIQLLIKALPKQIRRICVPVPDFITKFLESNPDRQAVIIPQLAHFIAKSAGDMRIFEQIDQDAWAAQELPEHCYLNLLIIDDGGQELAGGRKLHELQQQLGQAAAVTFRDNTQEFERDNVTTWDIGTLPESIKFARGKQQLTGYLGLQKEKDGRIALRLCDTTEAAEQAHRQGVIELMKLQLKEQVKDLNKGIQGFTQAAMLLKHINADTLRDDLTQAVCDRAFIGEDELPRNEKAFKEQIKRARSRLPAVKEALSRYLQETAAAYAELNGKLGKHPLTHLLRLRLQTLLAAGFATRTPWAQWPRLPIYLKAMTLRLEKYSSNPARDAAREADIQELEQMWQEKNDGLVKQGLPVSDDLTAFKWMIEELRVSLFAQELKTPYPVSVKRLLKEWEDLN</sequence>
<feature type="compositionally biased region" description="Polar residues" evidence="5">
    <location>
        <begin position="18"/>
        <end position="33"/>
    </location>
</feature>
<feature type="region of interest" description="Disordered" evidence="5">
    <location>
        <begin position="413"/>
        <end position="548"/>
    </location>
</feature>
<dbReference type="Pfam" id="PF11898">
    <property type="entry name" value="DUF3418"/>
    <property type="match status" value="2"/>
</dbReference>
<dbReference type="GO" id="GO:0016787">
    <property type="term" value="F:hydrolase activity"/>
    <property type="evidence" value="ECO:0007669"/>
    <property type="project" value="UniProtKB-KW"/>
</dbReference>
<feature type="region of interest" description="Disordered" evidence="5">
    <location>
        <begin position="1"/>
        <end position="33"/>
    </location>
</feature>
<dbReference type="AlphaFoldDB" id="X5F4E1"/>
<accession>X5F4E1</accession>
<dbReference type="InterPro" id="IPR024590">
    <property type="entry name" value="HrpA_C"/>
</dbReference>
<dbReference type="SUPFAM" id="SSF52540">
    <property type="entry name" value="P-loop containing nucleoside triphosphate hydrolases"/>
    <property type="match status" value="1"/>
</dbReference>
<dbReference type="SMART" id="SM00847">
    <property type="entry name" value="HA2"/>
    <property type="match status" value="1"/>
</dbReference>
<dbReference type="Proteomes" id="UP000023582">
    <property type="component" value="Chromosome"/>
</dbReference>
<feature type="domain" description="Helicase-associated" evidence="6">
    <location>
        <begin position="24"/>
        <end position="114"/>
    </location>
</feature>
<protein>
    <submittedName>
        <fullName evidence="7">DNA helicase</fullName>
    </submittedName>
</protein>
<evidence type="ECO:0000256" key="1">
    <source>
        <dbReference type="ARBA" id="ARBA00022741"/>
    </source>
</evidence>
<evidence type="ECO:0000256" key="5">
    <source>
        <dbReference type="SAM" id="MobiDB-lite"/>
    </source>
</evidence>
<evidence type="ECO:0000259" key="6">
    <source>
        <dbReference type="SMART" id="SM00847"/>
    </source>
</evidence>
<dbReference type="EMBL" id="CP007524">
    <property type="protein sequence ID" value="AHW74772.1"/>
    <property type="molecule type" value="Genomic_DNA"/>
</dbReference>
<dbReference type="InterPro" id="IPR007502">
    <property type="entry name" value="Helicase-assoc_dom"/>
</dbReference>
<dbReference type="Gene3D" id="1.20.120.1080">
    <property type="match status" value="1"/>
</dbReference>
<dbReference type="InterPro" id="IPR027417">
    <property type="entry name" value="P-loop_NTPase"/>
</dbReference>
<gene>
    <name evidence="7" type="primary">hrpA1</name>
    <name evidence="7" type="ORF">NMA510612_0467</name>
</gene>
<keyword evidence="4" id="KW-0067">ATP-binding</keyword>
<feature type="compositionally biased region" description="Polar residues" evidence="5">
    <location>
        <begin position="519"/>
        <end position="529"/>
    </location>
</feature>
<reference evidence="8" key="2">
    <citation type="submission" date="2014-02" db="EMBL/GenBank/DDBJ databases">
        <title>Complete Genome Sequence of Neisseria meningitides, serogroup A strain 510612.</title>
        <authorList>
            <person name="Zhang X."/>
            <person name="Zhang Y."/>
            <person name="Yang J."/>
            <person name="Zhu Y."/>
            <person name="Jin Q."/>
        </authorList>
    </citation>
    <scope>NUCLEOTIDE SEQUENCE</scope>
    <source>
        <strain evidence="8">NMA510612</strain>
    </source>
</reference>
<dbReference type="InterPro" id="IPR011709">
    <property type="entry name" value="DEAD-box_helicase_OB_fold"/>
</dbReference>
<evidence type="ECO:0000256" key="2">
    <source>
        <dbReference type="ARBA" id="ARBA00022801"/>
    </source>
</evidence>
<name>X5F4E1_NEIME</name>
<dbReference type="Pfam" id="PF21010">
    <property type="entry name" value="HA2_C"/>
    <property type="match status" value="1"/>
</dbReference>
<reference evidence="7 8" key="1">
    <citation type="journal article" date="2014" name="Genome Announc.">
        <title>Complete Genome Sequence of Neisseria meningitidis Serogroup A Strain NMA510612, Isolated from a Patient with Bacterial Meningitis in China.</title>
        <authorList>
            <person name="Zhang Y."/>
            <person name="Yang J."/>
            <person name="Xu L."/>
            <person name="Zhu Y."/>
            <person name="Liu B."/>
            <person name="Shao Z."/>
            <person name="Zhang X."/>
            <person name="Jin Q."/>
        </authorList>
    </citation>
    <scope>NUCLEOTIDE SEQUENCE [LARGE SCALE GENOMIC DNA]</scope>
    <source>
        <strain evidence="8">NMA510612</strain>
    </source>
</reference>
<dbReference type="Pfam" id="PF07717">
    <property type="entry name" value="OB_NTP_bind"/>
    <property type="match status" value="1"/>
</dbReference>
<feature type="region of interest" description="Disordered" evidence="5">
    <location>
        <begin position="183"/>
        <end position="206"/>
    </location>
</feature>
<proteinExistence type="predicted"/>
<dbReference type="GO" id="GO:0004386">
    <property type="term" value="F:helicase activity"/>
    <property type="evidence" value="ECO:0007669"/>
    <property type="project" value="UniProtKB-KW"/>
</dbReference>
<keyword evidence="1" id="KW-0547">Nucleotide-binding</keyword>
<dbReference type="PANTHER" id="PTHR18934">
    <property type="entry name" value="ATP-DEPENDENT RNA HELICASE"/>
    <property type="match status" value="1"/>
</dbReference>
<evidence type="ECO:0000256" key="3">
    <source>
        <dbReference type="ARBA" id="ARBA00022806"/>
    </source>
</evidence>
<dbReference type="PATRIC" id="fig|487.517.peg.463"/>
<dbReference type="GO" id="GO:0003723">
    <property type="term" value="F:RNA binding"/>
    <property type="evidence" value="ECO:0007669"/>
    <property type="project" value="TreeGrafter"/>
</dbReference>
<keyword evidence="2" id="KW-0378">Hydrolase</keyword>
<organism evidence="7 8">
    <name type="scientific">Neisseria meningitidis</name>
    <dbReference type="NCBI Taxonomy" id="487"/>
    <lineage>
        <taxon>Bacteria</taxon>
        <taxon>Pseudomonadati</taxon>
        <taxon>Pseudomonadota</taxon>
        <taxon>Betaproteobacteria</taxon>
        <taxon>Neisseriales</taxon>
        <taxon>Neisseriaceae</taxon>
        <taxon>Neisseria</taxon>
    </lineage>
</organism>
<evidence type="ECO:0000313" key="8">
    <source>
        <dbReference type="Proteomes" id="UP000023582"/>
    </source>
</evidence>